<dbReference type="EMBL" id="CAXIPU020000468">
    <property type="protein sequence ID" value="CAL1672214.1"/>
    <property type="molecule type" value="Genomic_DNA"/>
</dbReference>
<dbReference type="Proteomes" id="UP001497644">
    <property type="component" value="Unassembled WGS sequence"/>
</dbReference>
<comment type="caution">
    <text evidence="1">The sequence shown here is derived from an EMBL/GenBank/DDBJ whole genome shotgun (WGS) entry which is preliminary data.</text>
</comment>
<accession>A0AAV2MXH3</accession>
<evidence type="ECO:0000313" key="2">
    <source>
        <dbReference type="Proteomes" id="UP001497644"/>
    </source>
</evidence>
<organism evidence="1 2">
    <name type="scientific">Lasius platythorax</name>
    <dbReference type="NCBI Taxonomy" id="488582"/>
    <lineage>
        <taxon>Eukaryota</taxon>
        <taxon>Metazoa</taxon>
        <taxon>Ecdysozoa</taxon>
        <taxon>Arthropoda</taxon>
        <taxon>Hexapoda</taxon>
        <taxon>Insecta</taxon>
        <taxon>Pterygota</taxon>
        <taxon>Neoptera</taxon>
        <taxon>Endopterygota</taxon>
        <taxon>Hymenoptera</taxon>
        <taxon>Apocrita</taxon>
        <taxon>Aculeata</taxon>
        <taxon>Formicoidea</taxon>
        <taxon>Formicidae</taxon>
        <taxon>Formicinae</taxon>
        <taxon>Lasius</taxon>
        <taxon>Lasius</taxon>
    </lineage>
</organism>
<gene>
    <name evidence="1" type="ORF">LPLAT_LOCUS6892</name>
</gene>
<name>A0AAV2MXH3_9HYME</name>
<dbReference type="AlphaFoldDB" id="A0AAV2MXH3"/>
<proteinExistence type="predicted"/>
<protein>
    <submittedName>
        <fullName evidence="1">Uncharacterized protein</fullName>
    </submittedName>
</protein>
<reference evidence="1" key="1">
    <citation type="submission" date="2024-04" db="EMBL/GenBank/DDBJ databases">
        <authorList>
            <consortium name="Molecular Ecology Group"/>
        </authorList>
    </citation>
    <scope>NUCLEOTIDE SEQUENCE</scope>
</reference>
<evidence type="ECO:0000313" key="1">
    <source>
        <dbReference type="EMBL" id="CAL1672214.1"/>
    </source>
</evidence>
<keyword evidence="2" id="KW-1185">Reference proteome</keyword>
<sequence>MQERNLSQSSSFVDALKNHLPLMEDTGILEDFMAKLSTAPDKDTLWMRLSKTVDLHIKNCEETWLEPQDNIRLKGYDIIRNDRIGRRGGGVLIFVRQGIKYSILDNINDGHGNLEVCGVKNRFFKRQRLYSSNTDWGIFRSSLEDRIQEDALKKRTNHCPWWNEECDNLIANRKVALENFKKSGTRDDFLLYKRECAKTRIGYKNIKKENFRKFCESYSQAIVDTIKNQVSSFFPWAPWVCSDPFSFEWL</sequence>